<sequence>MTTLARFRARLRPRATAAASDAVSDAAESLLRISVLLEAGIPPAAAWRHLAALGDQRARGVAAALDEGTPVDAALMLDDSPPESARAARTAQASPSGWNDVAAAWRVATTVGAPLAPTLRAFAHTLADARAITDEVRIALAEPAATARLMGWLPLVGLALSAALGFDPLGVLLTEPAGWACVAAGLALVLGARRWTARIADQARDLGPMPGVAADLMAVALSGGVSIDRARALVRDVRPETSDASDSAAIEQTLELSSTAGVPAADLLRAQAVVDRHRARVEGRMRAATLSTRLLLPLGVCTLPAFLCWGVAPMFLSILPGIGIPTL</sequence>
<evidence type="ECO:0000256" key="6">
    <source>
        <dbReference type="SAM" id="Phobius"/>
    </source>
</evidence>
<keyword evidence="9" id="KW-1185">Reference proteome</keyword>
<name>A0ABP4U5U9_9MICO</name>
<reference evidence="9" key="1">
    <citation type="journal article" date="2019" name="Int. J. Syst. Evol. Microbiol.">
        <title>The Global Catalogue of Microorganisms (GCM) 10K type strain sequencing project: providing services to taxonomists for standard genome sequencing and annotation.</title>
        <authorList>
            <consortium name="The Broad Institute Genomics Platform"/>
            <consortium name="The Broad Institute Genome Sequencing Center for Infectious Disease"/>
            <person name="Wu L."/>
            <person name="Ma J."/>
        </authorList>
    </citation>
    <scope>NUCLEOTIDE SEQUENCE [LARGE SCALE GENOMIC DNA]</scope>
    <source>
        <strain evidence="9">JCM 15577</strain>
    </source>
</reference>
<comment type="caution">
    <text evidence="8">The sequence shown here is derived from an EMBL/GenBank/DDBJ whole genome shotgun (WGS) entry which is preliminary data.</text>
</comment>
<evidence type="ECO:0000313" key="8">
    <source>
        <dbReference type="EMBL" id="GAA1699019.1"/>
    </source>
</evidence>
<evidence type="ECO:0000256" key="2">
    <source>
        <dbReference type="ARBA" id="ARBA00022475"/>
    </source>
</evidence>
<keyword evidence="3 6" id="KW-0812">Transmembrane</keyword>
<organism evidence="8 9">
    <name type="scientific">Microbacterium sediminicola</name>
    <dbReference type="NCBI Taxonomy" id="415210"/>
    <lineage>
        <taxon>Bacteria</taxon>
        <taxon>Bacillati</taxon>
        <taxon>Actinomycetota</taxon>
        <taxon>Actinomycetes</taxon>
        <taxon>Micrococcales</taxon>
        <taxon>Microbacteriaceae</taxon>
        <taxon>Microbacterium</taxon>
    </lineage>
</organism>
<gene>
    <name evidence="8" type="ORF">GCM10009808_15650</name>
</gene>
<keyword evidence="2" id="KW-1003">Cell membrane</keyword>
<accession>A0ABP4U5U9</accession>
<evidence type="ECO:0000256" key="4">
    <source>
        <dbReference type="ARBA" id="ARBA00022989"/>
    </source>
</evidence>
<feature type="transmembrane region" description="Helical" evidence="6">
    <location>
        <begin position="152"/>
        <end position="171"/>
    </location>
</feature>
<keyword evidence="5 6" id="KW-0472">Membrane</keyword>
<comment type="subcellular location">
    <subcellularLocation>
        <location evidence="1">Cell membrane</location>
        <topology evidence="1">Multi-pass membrane protein</topology>
    </subcellularLocation>
</comment>
<feature type="domain" description="Type II secretion system protein GspF" evidence="7">
    <location>
        <begin position="32"/>
        <end position="159"/>
    </location>
</feature>
<evidence type="ECO:0000256" key="3">
    <source>
        <dbReference type="ARBA" id="ARBA00022692"/>
    </source>
</evidence>
<feature type="transmembrane region" description="Helical" evidence="6">
    <location>
        <begin position="294"/>
        <end position="319"/>
    </location>
</feature>
<evidence type="ECO:0000313" key="9">
    <source>
        <dbReference type="Proteomes" id="UP001501690"/>
    </source>
</evidence>
<evidence type="ECO:0000256" key="1">
    <source>
        <dbReference type="ARBA" id="ARBA00004651"/>
    </source>
</evidence>
<dbReference type="EMBL" id="BAAAPL010000001">
    <property type="protein sequence ID" value="GAA1699019.1"/>
    <property type="molecule type" value="Genomic_DNA"/>
</dbReference>
<proteinExistence type="predicted"/>
<dbReference type="InterPro" id="IPR018076">
    <property type="entry name" value="T2SS_GspF_dom"/>
</dbReference>
<keyword evidence="4 6" id="KW-1133">Transmembrane helix</keyword>
<dbReference type="RefSeq" id="WP_344071136.1">
    <property type="nucleotide sequence ID" value="NZ_BAAAPL010000001.1"/>
</dbReference>
<evidence type="ECO:0000259" key="7">
    <source>
        <dbReference type="Pfam" id="PF00482"/>
    </source>
</evidence>
<dbReference type="Pfam" id="PF00482">
    <property type="entry name" value="T2SSF"/>
    <property type="match status" value="1"/>
</dbReference>
<feature type="transmembrane region" description="Helical" evidence="6">
    <location>
        <begin position="177"/>
        <end position="196"/>
    </location>
</feature>
<dbReference type="PANTHER" id="PTHR35007">
    <property type="entry name" value="INTEGRAL MEMBRANE PROTEIN-RELATED"/>
    <property type="match status" value="1"/>
</dbReference>
<evidence type="ECO:0000256" key="5">
    <source>
        <dbReference type="ARBA" id="ARBA00023136"/>
    </source>
</evidence>
<dbReference type="Proteomes" id="UP001501690">
    <property type="component" value="Unassembled WGS sequence"/>
</dbReference>
<dbReference type="PANTHER" id="PTHR35007:SF3">
    <property type="entry name" value="POSSIBLE CONSERVED ALANINE RICH MEMBRANE PROTEIN"/>
    <property type="match status" value="1"/>
</dbReference>
<protein>
    <recommendedName>
        <fullName evidence="7">Type II secretion system protein GspF domain-containing protein</fullName>
    </recommendedName>
</protein>